<evidence type="ECO:0000313" key="1">
    <source>
        <dbReference type="EMBL" id="NHZ44562.1"/>
    </source>
</evidence>
<keyword evidence="2" id="KW-1185">Reference proteome</keyword>
<proteinExistence type="predicted"/>
<dbReference type="Proteomes" id="UP000819052">
    <property type="component" value="Unassembled WGS sequence"/>
</dbReference>
<evidence type="ECO:0008006" key="3">
    <source>
        <dbReference type="Google" id="ProtNLM"/>
    </source>
</evidence>
<evidence type="ECO:0000313" key="2">
    <source>
        <dbReference type="Proteomes" id="UP000819052"/>
    </source>
</evidence>
<organism evidence="1 2">
    <name type="scientific">Massilia aquatica</name>
    <dbReference type="NCBI Taxonomy" id="2609000"/>
    <lineage>
        <taxon>Bacteria</taxon>
        <taxon>Pseudomonadati</taxon>
        <taxon>Pseudomonadota</taxon>
        <taxon>Betaproteobacteria</taxon>
        <taxon>Burkholderiales</taxon>
        <taxon>Oxalobacteraceae</taxon>
        <taxon>Telluria group</taxon>
        <taxon>Massilia</taxon>
    </lineage>
</organism>
<dbReference type="Pfam" id="PF16074">
    <property type="entry name" value="PilW"/>
    <property type="match status" value="1"/>
</dbReference>
<reference evidence="1 2" key="1">
    <citation type="submission" date="2019-09" db="EMBL/GenBank/DDBJ databases">
        <title>Taxonomy of Antarctic Massilia spp.: description of Massilia rubra sp. nov., Massilia aquatica sp. nov., Massilia mucilaginosa sp. nov., Massilia frigida sp. nov. isolated from streams, lakes and regoliths.</title>
        <authorList>
            <person name="Holochova P."/>
            <person name="Sedlacek I."/>
            <person name="Kralova S."/>
            <person name="Maslanova I."/>
            <person name="Busse H.-J."/>
            <person name="Stankova E."/>
            <person name="Vrbovska V."/>
            <person name="Kovarovic V."/>
            <person name="Bartak M."/>
            <person name="Svec P."/>
            <person name="Pantucek R."/>
        </authorList>
    </citation>
    <scope>NUCLEOTIDE SEQUENCE [LARGE SCALE GENOMIC DNA]</scope>
    <source>
        <strain evidence="1 2">CCM 8693</strain>
    </source>
</reference>
<gene>
    <name evidence="1" type="ORF">F1609_31050</name>
</gene>
<protein>
    <recommendedName>
        <fullName evidence="3">Pilus assembly protein PilW</fullName>
    </recommendedName>
</protein>
<comment type="caution">
    <text evidence="1">The sequence shown here is derived from an EMBL/GenBank/DDBJ whole genome shotgun (WGS) entry which is preliminary data.</text>
</comment>
<dbReference type="InterPro" id="IPR032092">
    <property type="entry name" value="PilW"/>
</dbReference>
<sequence length="315" mass="32834">MRARMGLCRPWQAGLGLVELLVALVLGLLVSLAAATLLLSAQSGYAAQDQLAQTDDAGRFALEAIERAVRQSAWVDLEREDAPPAPAATAARIGGLDNHMLAGGGPGTDNARPGGVNGSDVLALRFDGAGAGADGDGSVLSCAGFAVGAGNEGWSIFHVAVDAAGVAELRCKYRGQKNWRSDALVGGVDSFQVLYGLDTDEPRDGLPNQYLAAGAVNALDAALVLDGATPGERERDLRRKTHWKRVASVRVALLLHGAAGGAGGREPLIYELFGPGYSSAGDPGTRIDEARLAPAQRWRERRSFATTIVLRNAAM</sequence>
<dbReference type="EMBL" id="VVIW01000034">
    <property type="protein sequence ID" value="NHZ44562.1"/>
    <property type="molecule type" value="Genomic_DNA"/>
</dbReference>
<accession>A0ABX0MBY7</accession>
<name>A0ABX0MBY7_9BURK</name>